<keyword evidence="1" id="KW-0732">Signal</keyword>
<dbReference type="SUPFAM" id="SSF54427">
    <property type="entry name" value="NTF2-like"/>
    <property type="match status" value="2"/>
</dbReference>
<dbReference type="RefSeq" id="WP_130306263.1">
    <property type="nucleotide sequence ID" value="NZ_SHKN01000001.1"/>
</dbReference>
<dbReference type="Gene3D" id="3.10.450.50">
    <property type="match status" value="2"/>
</dbReference>
<evidence type="ECO:0000313" key="2">
    <source>
        <dbReference type="EMBL" id="RZT96383.1"/>
    </source>
</evidence>
<comment type="caution">
    <text evidence="2">The sequence shown here is derived from an EMBL/GenBank/DDBJ whole genome shotgun (WGS) entry which is preliminary data.</text>
</comment>
<name>A0A4Q7VJM8_9BACT</name>
<evidence type="ECO:0000313" key="3">
    <source>
        <dbReference type="Proteomes" id="UP000293562"/>
    </source>
</evidence>
<sequence length="304" mass="36012">MKAFSILLLCVFLSTTSFSQKKSGTVYSDHEAITKTRELWKAFEAGDADAFLSFMSDTVKVFVNGKMVNSSKEQTVNYINYYRDNYDHVMIQDDKPAYPDAIDYKGSGLWVQDWVKLTGTHRETGINLDLPVHHLYSFNKDGKITSLHYYFNNDVFEEIRNSQRTIENGKLYINHPYIVTVRKLMNAFREKDLDKWASFFDPKARFGNSAMKFGKTLDLENQMEMLKKSRFLQPETKFKITQIGYPDCMYYAKNDQYVVYSWWLYTEWDKDKKIEVPYLLDYTFNKEGKIIREFVWYSSNQFNE</sequence>
<dbReference type="InterPro" id="IPR032710">
    <property type="entry name" value="NTF2-like_dom_sf"/>
</dbReference>
<organism evidence="2 3">
    <name type="scientific">Ancylomarina subtilis</name>
    <dbReference type="NCBI Taxonomy" id="1639035"/>
    <lineage>
        <taxon>Bacteria</taxon>
        <taxon>Pseudomonadati</taxon>
        <taxon>Bacteroidota</taxon>
        <taxon>Bacteroidia</taxon>
        <taxon>Marinilabiliales</taxon>
        <taxon>Marinifilaceae</taxon>
        <taxon>Ancylomarina</taxon>
    </lineage>
</organism>
<evidence type="ECO:0000256" key="1">
    <source>
        <dbReference type="SAM" id="SignalP"/>
    </source>
</evidence>
<dbReference type="AlphaFoldDB" id="A0A4Q7VJM8"/>
<dbReference type="EMBL" id="SHKN01000001">
    <property type="protein sequence ID" value="RZT96383.1"/>
    <property type="molecule type" value="Genomic_DNA"/>
</dbReference>
<feature type="chain" id="PRO_5020525165" evidence="1">
    <location>
        <begin position="20"/>
        <end position="304"/>
    </location>
</feature>
<gene>
    <name evidence="2" type="ORF">EV201_1021</name>
</gene>
<keyword evidence="3" id="KW-1185">Reference proteome</keyword>
<proteinExistence type="predicted"/>
<reference evidence="2 3" key="1">
    <citation type="submission" date="2019-02" db="EMBL/GenBank/DDBJ databases">
        <title>Genomic Encyclopedia of Type Strains, Phase IV (KMG-IV): sequencing the most valuable type-strain genomes for metagenomic binning, comparative biology and taxonomic classification.</title>
        <authorList>
            <person name="Goeker M."/>
        </authorList>
    </citation>
    <scope>NUCLEOTIDE SEQUENCE [LARGE SCALE GENOMIC DNA]</scope>
    <source>
        <strain evidence="2 3">DSM 28825</strain>
    </source>
</reference>
<accession>A0A4Q7VJM8</accession>
<dbReference type="OrthoDB" id="793359at2"/>
<protein>
    <submittedName>
        <fullName evidence="2">SnoaL-like protein</fullName>
    </submittedName>
</protein>
<dbReference type="Proteomes" id="UP000293562">
    <property type="component" value="Unassembled WGS sequence"/>
</dbReference>
<feature type="signal peptide" evidence="1">
    <location>
        <begin position="1"/>
        <end position="19"/>
    </location>
</feature>